<evidence type="ECO:0000256" key="5">
    <source>
        <dbReference type="ARBA" id="ARBA00022500"/>
    </source>
</evidence>
<keyword evidence="7 10" id="KW-0283">Flagellar rotation</keyword>
<dbReference type="PANTHER" id="PTHR35091">
    <property type="entry name" value="FLAGELLAR PROTEIN FLIL"/>
    <property type="match status" value="1"/>
</dbReference>
<evidence type="ECO:0000256" key="8">
    <source>
        <dbReference type="ARBA" id="ARBA00022989"/>
    </source>
</evidence>
<dbReference type="RefSeq" id="WP_264893483.1">
    <property type="nucleotide sequence ID" value="NZ_CP110257.1"/>
</dbReference>
<dbReference type="Pfam" id="PF03748">
    <property type="entry name" value="FliL"/>
    <property type="match status" value="1"/>
</dbReference>
<keyword evidence="12" id="KW-0966">Cell projection</keyword>
<evidence type="ECO:0000256" key="4">
    <source>
        <dbReference type="ARBA" id="ARBA00022475"/>
    </source>
</evidence>
<keyword evidence="12" id="KW-0969">Cilium</keyword>
<evidence type="ECO:0000256" key="11">
    <source>
        <dbReference type="SAM" id="MobiDB-lite"/>
    </source>
</evidence>
<keyword evidence="10" id="KW-0997">Cell inner membrane</keyword>
<keyword evidence="8" id="KW-1133">Transmembrane helix</keyword>
<comment type="subcellular location">
    <subcellularLocation>
        <location evidence="10">Cell inner membrane</location>
    </subcellularLocation>
    <subcellularLocation>
        <location evidence="2">Cell membrane</location>
        <topology evidence="2">Single-pass membrane protein</topology>
    </subcellularLocation>
</comment>
<keyword evidence="9 10" id="KW-0472">Membrane</keyword>
<dbReference type="InterPro" id="IPR005503">
    <property type="entry name" value="FliL"/>
</dbReference>
<evidence type="ECO:0000313" key="13">
    <source>
        <dbReference type="Proteomes" id="UP001163266"/>
    </source>
</evidence>
<evidence type="ECO:0000256" key="1">
    <source>
        <dbReference type="ARBA" id="ARBA00002254"/>
    </source>
</evidence>
<protein>
    <recommendedName>
        <fullName evidence="10">Flagellar protein FliL</fullName>
    </recommendedName>
</protein>
<name>A0ABY6MUQ3_9BURK</name>
<keyword evidence="13" id="KW-1185">Reference proteome</keyword>
<reference evidence="12" key="1">
    <citation type="submission" date="2022-10" db="EMBL/GenBank/DDBJ databases">
        <title>Complete genome sequence of Schlegelella aquatica LMG 23380.</title>
        <authorList>
            <person name="Musilova J."/>
            <person name="Kourilova X."/>
            <person name="Bezdicek M."/>
            <person name="Hermankova K."/>
            <person name="Obruca S."/>
            <person name="Sedlar K."/>
        </authorList>
    </citation>
    <scope>NUCLEOTIDE SEQUENCE</scope>
    <source>
        <strain evidence="12">LMG 23380</strain>
    </source>
</reference>
<sequence>MSAAAATAEAPKTGKKKLILIAAVVALLLAAAAVAGVLWMRKNAQIDEEIDTEEEVVEAPAKSKKDKSAPPVFLSLEPFTVNLADKNAERYAQIGVTLEVDSPEMADKLKSYMPAIRNNVLMVLAHKTSDELLERAGKEKLAREIMRASVRPLGIELEDEQDQEAASDDENPQPKKRKKKKEEYNPVRQVLFSSFIIQ</sequence>
<dbReference type="EMBL" id="CP110257">
    <property type="protein sequence ID" value="UZD55729.1"/>
    <property type="molecule type" value="Genomic_DNA"/>
</dbReference>
<feature type="region of interest" description="Disordered" evidence="11">
    <location>
        <begin position="152"/>
        <end position="183"/>
    </location>
</feature>
<comment type="similarity">
    <text evidence="3 10">Belongs to the FliL family.</text>
</comment>
<keyword evidence="6" id="KW-0812">Transmembrane</keyword>
<accession>A0ABY6MUQ3</accession>
<dbReference type="PANTHER" id="PTHR35091:SF2">
    <property type="entry name" value="FLAGELLAR PROTEIN FLIL"/>
    <property type="match status" value="1"/>
</dbReference>
<evidence type="ECO:0000256" key="10">
    <source>
        <dbReference type="RuleBase" id="RU364125"/>
    </source>
</evidence>
<evidence type="ECO:0000256" key="2">
    <source>
        <dbReference type="ARBA" id="ARBA00004162"/>
    </source>
</evidence>
<evidence type="ECO:0000256" key="7">
    <source>
        <dbReference type="ARBA" id="ARBA00022779"/>
    </source>
</evidence>
<gene>
    <name evidence="12" type="ORF">OMP39_03895</name>
</gene>
<evidence type="ECO:0000256" key="9">
    <source>
        <dbReference type="ARBA" id="ARBA00023136"/>
    </source>
</evidence>
<keyword evidence="5 10" id="KW-0145">Chemotaxis</keyword>
<keyword evidence="4" id="KW-1003">Cell membrane</keyword>
<organism evidence="12 13">
    <name type="scientific">Caldimonas aquatica</name>
    <dbReference type="NCBI Taxonomy" id="376175"/>
    <lineage>
        <taxon>Bacteria</taxon>
        <taxon>Pseudomonadati</taxon>
        <taxon>Pseudomonadota</taxon>
        <taxon>Betaproteobacteria</taxon>
        <taxon>Burkholderiales</taxon>
        <taxon>Sphaerotilaceae</taxon>
        <taxon>Caldimonas</taxon>
    </lineage>
</organism>
<proteinExistence type="inferred from homology"/>
<evidence type="ECO:0000256" key="6">
    <source>
        <dbReference type="ARBA" id="ARBA00022692"/>
    </source>
</evidence>
<dbReference type="Proteomes" id="UP001163266">
    <property type="component" value="Chromosome"/>
</dbReference>
<keyword evidence="12" id="KW-0282">Flagellum</keyword>
<feature type="compositionally biased region" description="Acidic residues" evidence="11">
    <location>
        <begin position="156"/>
        <end position="171"/>
    </location>
</feature>
<evidence type="ECO:0000313" key="12">
    <source>
        <dbReference type="EMBL" id="UZD55729.1"/>
    </source>
</evidence>
<comment type="function">
    <text evidence="1 10">Controls the rotational direction of flagella during chemotaxis.</text>
</comment>
<evidence type="ECO:0000256" key="3">
    <source>
        <dbReference type="ARBA" id="ARBA00008281"/>
    </source>
</evidence>